<reference evidence="1" key="2">
    <citation type="submission" date="2025-09" db="UniProtKB">
        <authorList>
            <consortium name="EnsemblPlants"/>
        </authorList>
    </citation>
    <scope>IDENTIFICATION</scope>
</reference>
<accession>A0ACD5VJF6</accession>
<evidence type="ECO:0000313" key="2">
    <source>
        <dbReference type="Proteomes" id="UP001732700"/>
    </source>
</evidence>
<reference evidence="1" key="1">
    <citation type="submission" date="2021-05" db="EMBL/GenBank/DDBJ databases">
        <authorList>
            <person name="Scholz U."/>
            <person name="Mascher M."/>
            <person name="Fiebig A."/>
        </authorList>
    </citation>
    <scope>NUCLEOTIDE SEQUENCE [LARGE SCALE GENOMIC DNA]</scope>
</reference>
<sequence length="390" mass="40696">MAAVAWKPLFWERFRAAFVLADHARGHLAAVFRELASPLGGGDEGPGLSVINRCGENLAEASRLLAIGISGLGTVEVLARRCTRSDDTAEIRARARARAARAQASDAYEMVLTSRGHIGAAARLVGTAGIPDYSINAEQAAVLAAVQAAVEALGSVEAWRTSDARTPGMTLPRADSRMPAATAAPNLVGANGNRSTDAAWSLLGGSVPGPFLRVALSGALTEIEAAHAALQVGADAVDKSAKGGADADWSGMYAEAFLALDAAHSELSFLLALEIESALVFLRCAPELGVNRGALDWTIWEASRADAERHGRAALDYLWSASAVLDYCFSGVLAWGASASTSAGQQAQELMRQALADAAEARGAGDNLRHAAGQALQHGRQQLCHQQPRE</sequence>
<protein>
    <submittedName>
        <fullName evidence="1">Uncharacterized protein</fullName>
    </submittedName>
</protein>
<dbReference type="EnsemblPlants" id="AVESA.00010b.r2.3CG0460500.1">
    <property type="protein sequence ID" value="AVESA.00010b.r2.3CG0460500.1.CDS"/>
    <property type="gene ID" value="AVESA.00010b.r2.3CG0460500"/>
</dbReference>
<organism evidence="1 2">
    <name type="scientific">Avena sativa</name>
    <name type="common">Oat</name>
    <dbReference type="NCBI Taxonomy" id="4498"/>
    <lineage>
        <taxon>Eukaryota</taxon>
        <taxon>Viridiplantae</taxon>
        <taxon>Streptophyta</taxon>
        <taxon>Embryophyta</taxon>
        <taxon>Tracheophyta</taxon>
        <taxon>Spermatophyta</taxon>
        <taxon>Magnoliopsida</taxon>
        <taxon>Liliopsida</taxon>
        <taxon>Poales</taxon>
        <taxon>Poaceae</taxon>
        <taxon>BOP clade</taxon>
        <taxon>Pooideae</taxon>
        <taxon>Poodae</taxon>
        <taxon>Poeae</taxon>
        <taxon>Poeae Chloroplast Group 1 (Aveneae type)</taxon>
        <taxon>Aveninae</taxon>
        <taxon>Avena</taxon>
    </lineage>
</organism>
<name>A0ACD5VJF6_AVESA</name>
<dbReference type="Proteomes" id="UP001732700">
    <property type="component" value="Chromosome 3C"/>
</dbReference>
<proteinExistence type="predicted"/>
<evidence type="ECO:0000313" key="1">
    <source>
        <dbReference type="EnsemblPlants" id="AVESA.00010b.r2.3CG0460500.1.CDS"/>
    </source>
</evidence>
<keyword evidence="2" id="KW-1185">Reference proteome</keyword>